<keyword evidence="4" id="KW-0133">Cell shape</keyword>
<keyword evidence="5" id="KW-0573">Peptidoglycan synthesis</keyword>
<dbReference type="PRINTS" id="PR00725">
    <property type="entry name" value="DADACBPTASE1"/>
</dbReference>
<dbReference type="InterPro" id="IPR001967">
    <property type="entry name" value="Peptidase_S11_N"/>
</dbReference>
<comment type="similarity">
    <text evidence="1">Belongs to the peptidase S11 family.</text>
</comment>
<feature type="domain" description="Peptidase S11 D-alanyl-D-alanine carboxypeptidase A N-terminal" evidence="7">
    <location>
        <begin position="9"/>
        <end position="247"/>
    </location>
</feature>
<evidence type="ECO:0000256" key="1">
    <source>
        <dbReference type="ARBA" id="ARBA00007164"/>
    </source>
</evidence>
<dbReference type="GO" id="GO:0009002">
    <property type="term" value="F:serine-type D-Ala-D-Ala carboxypeptidase activity"/>
    <property type="evidence" value="ECO:0007669"/>
    <property type="project" value="InterPro"/>
</dbReference>
<dbReference type="GO" id="GO:0008360">
    <property type="term" value="P:regulation of cell shape"/>
    <property type="evidence" value="ECO:0007669"/>
    <property type="project" value="UniProtKB-KW"/>
</dbReference>
<evidence type="ECO:0000256" key="4">
    <source>
        <dbReference type="ARBA" id="ARBA00022960"/>
    </source>
</evidence>
<keyword evidence="3" id="KW-0378">Hydrolase</keyword>
<keyword evidence="9" id="KW-1185">Reference proteome</keyword>
<dbReference type="Pfam" id="PF00768">
    <property type="entry name" value="Peptidase_S11"/>
    <property type="match status" value="1"/>
</dbReference>
<gene>
    <name evidence="8" type="ORF">SteCoe_28347</name>
</gene>
<sequence length="267" mass="30086">MSLSRQLYTKPYITADCWITQETLSTKYLDGKNEDVKREIASLSKIMTCFTVIQEINRRKRSFEEVIKISSKAANIEGTSANLQSGDEVKIWDLLHGLMLPSGNDAAIALAEFIGTMIDKNTEPIACFVERMNLNAKVLKLNDTFFNNPHGMSTSVNISTARNVAILASFAVKINIFRQIVGTKKYSCRIYNPNGVRKVEWVNTNSMLEKGFKGIKTGITPAAGPCLCFFIEKKKKSMIGVLLNSKTMDLRWREASKLWKYSSNYLL</sequence>
<dbReference type="Proteomes" id="UP000187209">
    <property type="component" value="Unassembled WGS sequence"/>
</dbReference>
<keyword evidence="2" id="KW-0732">Signal</keyword>
<proteinExistence type="inferred from homology"/>
<evidence type="ECO:0000256" key="2">
    <source>
        <dbReference type="ARBA" id="ARBA00022729"/>
    </source>
</evidence>
<comment type="caution">
    <text evidence="8">The sequence shown here is derived from an EMBL/GenBank/DDBJ whole genome shotgun (WGS) entry which is preliminary data.</text>
</comment>
<evidence type="ECO:0000313" key="8">
    <source>
        <dbReference type="EMBL" id="OMJ73069.1"/>
    </source>
</evidence>
<dbReference type="AlphaFoldDB" id="A0A1R2B8G1"/>
<evidence type="ECO:0000256" key="3">
    <source>
        <dbReference type="ARBA" id="ARBA00022801"/>
    </source>
</evidence>
<name>A0A1R2B8G1_9CILI</name>
<evidence type="ECO:0000259" key="7">
    <source>
        <dbReference type="Pfam" id="PF00768"/>
    </source>
</evidence>
<evidence type="ECO:0000256" key="6">
    <source>
        <dbReference type="ARBA" id="ARBA00023316"/>
    </source>
</evidence>
<protein>
    <recommendedName>
        <fullName evidence="7">Peptidase S11 D-alanyl-D-alanine carboxypeptidase A N-terminal domain-containing protein</fullName>
    </recommendedName>
</protein>
<organism evidence="8 9">
    <name type="scientific">Stentor coeruleus</name>
    <dbReference type="NCBI Taxonomy" id="5963"/>
    <lineage>
        <taxon>Eukaryota</taxon>
        <taxon>Sar</taxon>
        <taxon>Alveolata</taxon>
        <taxon>Ciliophora</taxon>
        <taxon>Postciliodesmatophora</taxon>
        <taxon>Heterotrichea</taxon>
        <taxon>Heterotrichida</taxon>
        <taxon>Stentoridae</taxon>
        <taxon>Stentor</taxon>
    </lineage>
</organism>
<reference evidence="8 9" key="1">
    <citation type="submission" date="2016-11" db="EMBL/GenBank/DDBJ databases">
        <title>The macronuclear genome of Stentor coeruleus: a giant cell with tiny introns.</title>
        <authorList>
            <person name="Slabodnick M."/>
            <person name="Ruby J.G."/>
            <person name="Reiff S.B."/>
            <person name="Swart E.C."/>
            <person name="Gosai S."/>
            <person name="Prabakaran S."/>
            <person name="Witkowska E."/>
            <person name="Larue G.E."/>
            <person name="Fisher S."/>
            <person name="Freeman R.M."/>
            <person name="Gunawardena J."/>
            <person name="Chu W."/>
            <person name="Stover N.A."/>
            <person name="Gregory B.D."/>
            <person name="Nowacki M."/>
            <person name="Derisi J."/>
            <person name="Roy S.W."/>
            <person name="Marshall W.F."/>
            <person name="Sood P."/>
        </authorList>
    </citation>
    <scope>NUCLEOTIDE SEQUENCE [LARGE SCALE GENOMIC DNA]</scope>
    <source>
        <strain evidence="8">WM001</strain>
    </source>
</reference>
<dbReference type="Gene3D" id="3.40.710.10">
    <property type="entry name" value="DD-peptidase/beta-lactamase superfamily"/>
    <property type="match status" value="1"/>
</dbReference>
<dbReference type="InterPro" id="IPR018044">
    <property type="entry name" value="Peptidase_S11"/>
</dbReference>
<evidence type="ECO:0000313" key="9">
    <source>
        <dbReference type="Proteomes" id="UP000187209"/>
    </source>
</evidence>
<keyword evidence="6" id="KW-0961">Cell wall biogenesis/degradation</keyword>
<dbReference type="EMBL" id="MPUH01000850">
    <property type="protein sequence ID" value="OMJ73069.1"/>
    <property type="molecule type" value="Genomic_DNA"/>
</dbReference>
<dbReference type="InterPro" id="IPR012338">
    <property type="entry name" value="Beta-lactam/transpept-like"/>
</dbReference>
<dbReference type="SUPFAM" id="SSF56601">
    <property type="entry name" value="beta-lactamase/transpeptidase-like"/>
    <property type="match status" value="1"/>
</dbReference>
<dbReference type="PANTHER" id="PTHR21581:SF6">
    <property type="entry name" value="TRAFFICKING PROTEIN PARTICLE COMPLEX SUBUNIT 12"/>
    <property type="match status" value="1"/>
</dbReference>
<dbReference type="OrthoDB" id="10254188at2759"/>
<dbReference type="GO" id="GO:0006508">
    <property type="term" value="P:proteolysis"/>
    <property type="evidence" value="ECO:0007669"/>
    <property type="project" value="InterPro"/>
</dbReference>
<evidence type="ECO:0000256" key="5">
    <source>
        <dbReference type="ARBA" id="ARBA00022984"/>
    </source>
</evidence>
<dbReference type="PANTHER" id="PTHR21581">
    <property type="entry name" value="D-ALANYL-D-ALANINE CARBOXYPEPTIDASE"/>
    <property type="match status" value="1"/>
</dbReference>
<dbReference type="GO" id="GO:0071555">
    <property type="term" value="P:cell wall organization"/>
    <property type="evidence" value="ECO:0007669"/>
    <property type="project" value="UniProtKB-KW"/>
</dbReference>
<accession>A0A1R2B8G1</accession>